<dbReference type="Proteomes" id="UP000249819">
    <property type="component" value="Unassembled WGS sequence"/>
</dbReference>
<keyword evidence="2" id="KW-1185">Reference proteome</keyword>
<name>A0A327VP70_9BACT</name>
<accession>A0A327VP70</accession>
<evidence type="ECO:0000313" key="2">
    <source>
        <dbReference type="Proteomes" id="UP000249819"/>
    </source>
</evidence>
<reference evidence="1 2" key="1">
    <citation type="submission" date="2018-06" db="EMBL/GenBank/DDBJ databases">
        <title>Genomic Encyclopedia of Archaeal and Bacterial Type Strains, Phase II (KMG-II): from individual species to whole genera.</title>
        <authorList>
            <person name="Goeker M."/>
        </authorList>
    </citation>
    <scope>NUCLEOTIDE SEQUENCE [LARGE SCALE GENOMIC DNA]</scope>
    <source>
        <strain evidence="1 2">DSM 29821</strain>
    </source>
</reference>
<sequence>MFKTNAIFDDDLTTLLVKKTNKFNTKTVMENPLLIAIHKVSMGVMATIQFPTGKVPKIGDIVILEGISYKIAGVVFSVNPITQGDRLDNNIHDCRIEKL</sequence>
<comment type="caution">
    <text evidence="1">The sequence shown here is derived from an EMBL/GenBank/DDBJ whole genome shotgun (WGS) entry which is preliminary data.</text>
</comment>
<evidence type="ECO:0000313" key="1">
    <source>
        <dbReference type="EMBL" id="RAJ75633.1"/>
    </source>
</evidence>
<dbReference type="AlphaFoldDB" id="A0A327VP70"/>
<organism evidence="1 2">
    <name type="scientific">Chitinophaga dinghuensis</name>
    <dbReference type="NCBI Taxonomy" id="1539050"/>
    <lineage>
        <taxon>Bacteria</taxon>
        <taxon>Pseudomonadati</taxon>
        <taxon>Bacteroidota</taxon>
        <taxon>Chitinophagia</taxon>
        <taxon>Chitinophagales</taxon>
        <taxon>Chitinophagaceae</taxon>
        <taxon>Chitinophaga</taxon>
    </lineage>
</organism>
<protein>
    <submittedName>
        <fullName evidence="1">Uncharacterized protein</fullName>
    </submittedName>
</protein>
<dbReference type="EMBL" id="QLMA01000009">
    <property type="protein sequence ID" value="RAJ75633.1"/>
    <property type="molecule type" value="Genomic_DNA"/>
</dbReference>
<gene>
    <name evidence="1" type="ORF">CLV59_109247</name>
</gene>
<proteinExistence type="predicted"/>